<comment type="catalytic activity">
    <reaction evidence="14">
        <text>Preferential cleavage: (Ac)2-L-Lys-D-Ala-|-D-Ala. Also transpeptidation of peptidyl-alanyl moieties that are N-acyl substituents of D-alanine.</text>
        <dbReference type="EC" id="3.4.16.4"/>
    </reaction>
</comment>
<evidence type="ECO:0000256" key="3">
    <source>
        <dbReference type="ARBA" id="ARBA00022670"/>
    </source>
</evidence>
<accession>A0ABT9W043</accession>
<evidence type="ECO:0000256" key="1">
    <source>
        <dbReference type="ARBA" id="ARBA00022475"/>
    </source>
</evidence>
<dbReference type="Pfam" id="PF00912">
    <property type="entry name" value="Transgly"/>
    <property type="match status" value="1"/>
</dbReference>
<dbReference type="Gene3D" id="1.10.3810.10">
    <property type="entry name" value="Biosynthetic peptidoglycan transglycosylase-like"/>
    <property type="match status" value="1"/>
</dbReference>
<evidence type="ECO:0000259" key="18">
    <source>
        <dbReference type="Pfam" id="PF00905"/>
    </source>
</evidence>
<dbReference type="InterPro" id="IPR012338">
    <property type="entry name" value="Beta-lactam/transpept-like"/>
</dbReference>
<evidence type="ECO:0000256" key="5">
    <source>
        <dbReference type="ARBA" id="ARBA00022679"/>
    </source>
</evidence>
<dbReference type="SUPFAM" id="SSF53955">
    <property type="entry name" value="Lysozyme-like"/>
    <property type="match status" value="1"/>
</dbReference>
<dbReference type="InterPro" id="IPR001460">
    <property type="entry name" value="PCN-bd_Tpept"/>
</dbReference>
<evidence type="ECO:0000256" key="17">
    <source>
        <dbReference type="SAM" id="Phobius"/>
    </source>
</evidence>
<dbReference type="PANTHER" id="PTHR32282">
    <property type="entry name" value="BINDING PROTEIN TRANSPEPTIDASE, PUTATIVE-RELATED"/>
    <property type="match status" value="1"/>
</dbReference>
<feature type="domain" description="Penicillin-binding protein transpeptidase" evidence="18">
    <location>
        <begin position="336"/>
        <end position="609"/>
    </location>
</feature>
<dbReference type="Pfam" id="PF00905">
    <property type="entry name" value="Transpeptidase"/>
    <property type="match status" value="1"/>
</dbReference>
<dbReference type="Gene3D" id="2.60.40.10">
    <property type="entry name" value="Immunoglobulins"/>
    <property type="match status" value="1"/>
</dbReference>
<evidence type="ECO:0000313" key="21">
    <source>
        <dbReference type="Proteomes" id="UP001235840"/>
    </source>
</evidence>
<dbReference type="EMBL" id="JAUSTY010000010">
    <property type="protein sequence ID" value="MDQ0166626.1"/>
    <property type="molecule type" value="Genomic_DNA"/>
</dbReference>
<evidence type="ECO:0000259" key="19">
    <source>
        <dbReference type="Pfam" id="PF00912"/>
    </source>
</evidence>
<keyword evidence="5 20" id="KW-0808">Transferase</keyword>
<keyword evidence="9" id="KW-0573">Peptidoglycan synthesis</keyword>
<evidence type="ECO:0000256" key="14">
    <source>
        <dbReference type="ARBA" id="ARBA00034000"/>
    </source>
</evidence>
<evidence type="ECO:0000313" key="20">
    <source>
        <dbReference type="EMBL" id="MDQ0166626.1"/>
    </source>
</evidence>
<evidence type="ECO:0000256" key="11">
    <source>
        <dbReference type="ARBA" id="ARBA00023136"/>
    </source>
</evidence>
<evidence type="ECO:0000256" key="16">
    <source>
        <dbReference type="SAM" id="MobiDB-lite"/>
    </source>
</evidence>
<dbReference type="InterPro" id="IPR023346">
    <property type="entry name" value="Lysozyme-like_dom_sf"/>
</dbReference>
<dbReference type="Proteomes" id="UP001235840">
    <property type="component" value="Unassembled WGS sequence"/>
</dbReference>
<dbReference type="SUPFAM" id="SSF56601">
    <property type="entry name" value="beta-lactamase/transpeptidase-like"/>
    <property type="match status" value="1"/>
</dbReference>
<keyword evidence="3" id="KW-0645">Protease</keyword>
<dbReference type="PANTHER" id="PTHR32282:SF32">
    <property type="entry name" value="PENICILLIN-BINDING PROTEIN 2A"/>
    <property type="match status" value="1"/>
</dbReference>
<keyword evidence="2" id="KW-0121">Carboxypeptidase</keyword>
<feature type="compositionally biased region" description="Low complexity" evidence="16">
    <location>
        <begin position="797"/>
        <end position="808"/>
    </location>
</feature>
<protein>
    <submittedName>
        <fullName evidence="20">Penicillin-binding protein 2A</fullName>
        <ecNumber evidence="20">2.3.2.-</ecNumber>
        <ecNumber evidence="20">2.4.1.129</ecNumber>
    </submittedName>
</protein>
<evidence type="ECO:0000256" key="2">
    <source>
        <dbReference type="ARBA" id="ARBA00022645"/>
    </source>
</evidence>
<name>A0ABT9W043_9BACI</name>
<dbReference type="EC" id="2.4.1.129" evidence="20"/>
<feature type="region of interest" description="Disordered" evidence="16">
    <location>
        <begin position="759"/>
        <end position="845"/>
    </location>
</feature>
<comment type="catalytic activity">
    <reaction evidence="15">
        <text>[GlcNAc-(1-&gt;4)-Mur2Ac(oyl-L-Ala-gamma-D-Glu-L-Lys-D-Ala-D-Ala)](n)-di-trans,octa-cis-undecaprenyl diphosphate + beta-D-GlcNAc-(1-&gt;4)-Mur2Ac(oyl-L-Ala-gamma-D-Glu-L-Lys-D-Ala-D-Ala)-di-trans,octa-cis-undecaprenyl diphosphate = [GlcNAc-(1-&gt;4)-Mur2Ac(oyl-L-Ala-gamma-D-Glu-L-Lys-D-Ala-D-Ala)](n+1)-di-trans,octa-cis-undecaprenyl diphosphate + di-trans,octa-cis-undecaprenyl diphosphate + H(+)</text>
        <dbReference type="Rhea" id="RHEA:23708"/>
        <dbReference type="Rhea" id="RHEA-COMP:9602"/>
        <dbReference type="Rhea" id="RHEA-COMP:9603"/>
        <dbReference type="ChEBI" id="CHEBI:15378"/>
        <dbReference type="ChEBI" id="CHEBI:58405"/>
        <dbReference type="ChEBI" id="CHEBI:60033"/>
        <dbReference type="ChEBI" id="CHEBI:78435"/>
        <dbReference type="EC" id="2.4.99.28"/>
    </reaction>
</comment>
<evidence type="ECO:0000256" key="10">
    <source>
        <dbReference type="ARBA" id="ARBA00022989"/>
    </source>
</evidence>
<keyword evidence="6 17" id="KW-0812">Transmembrane</keyword>
<evidence type="ECO:0000256" key="12">
    <source>
        <dbReference type="ARBA" id="ARBA00023268"/>
    </source>
</evidence>
<dbReference type="InterPro" id="IPR036950">
    <property type="entry name" value="PBP_transglycosylase"/>
</dbReference>
<keyword evidence="20" id="KW-0012">Acyltransferase</keyword>
<feature type="transmembrane region" description="Helical" evidence="17">
    <location>
        <begin position="12"/>
        <end position="38"/>
    </location>
</feature>
<dbReference type="GO" id="GO:0016746">
    <property type="term" value="F:acyltransferase activity"/>
    <property type="evidence" value="ECO:0007669"/>
    <property type="project" value="UniProtKB-KW"/>
</dbReference>
<evidence type="ECO:0000256" key="15">
    <source>
        <dbReference type="ARBA" id="ARBA00049902"/>
    </source>
</evidence>
<keyword evidence="13" id="KW-0961">Cell wall biogenesis/degradation</keyword>
<keyword evidence="10 17" id="KW-1133">Transmembrane helix</keyword>
<dbReference type="EC" id="2.3.2.-" evidence="20"/>
<sequence length="845" mass="93844">MSKKKKKKINIKVVTLSVIGVFFLVGIVLAAFMGFILVQNYEIDETKLEMMEATILFDQQGNEATKLYTQNREYVSIDQMPQELLDAFVTIEDQRFYEHGGIDFRAIARALYRDIIARSFVEGGSTITQQLAKNVFLSHEKKLLRKTEEVLIAINLEKQYTKDEILEMYLNYIYFGHGAHGISAAAQVYFNKEVEDLNLTEIGLLAALPRGPGLYSPFIEGNEERSEQRRKLVIREMYNQGRISEADRDEALEAPLELTEVSNSSNPAMDTFIDMVIREAQNRLDVTQDDIFTGGYKIYTTLDMKAQEAMYEAINKDSAASAELFPESSADQIIQGSMVIMDHSTGGVSAVIGGRDYVRTGTNRATANVRSPGSTFKPIAAYAPALEMGWNPYDLIVDEQMSFGNYSPRNYDNVYRGRVTMIDAIRQSYNIPAVWTLNEIGVDRGVQSANDFGIENLNRELGIALGGSVQTSPMGMATAFGVFANEGVKIEPYMIERIVDRNGREVYTNQLNHTQVISAQSAWYMTKMLQRVVQDGTGTRGQLSHDIAAKTGTTQGAFGNGGATDAWFVGYTPKYVAAVWMGYDSVSENHIMQTSGGNHPARVFKYVMDRVLEGQEPLRFQRPEGVSELVPPVRLQPIQDLQAFLNVTWDMEVSVDLDFTPNEDDRVGYRIYRLTPGTEDRQMLAEIGKGELVDGRRWSDTNVSFNDLQNYQVVPYNMDTGQEGDASNVASVQINPGQFEGREGVEYDDDFAEWLQDLIDSFNGGGNNGQGNDEEEENEGNENGNGNGNNGNGDGNGPPDHSNGNPDNGDGEETPDDQEEEPSSGDGEPPEGEEESDEEVDGNNG</sequence>
<keyword evidence="8" id="KW-0133">Cell shape</keyword>
<keyword evidence="21" id="KW-1185">Reference proteome</keyword>
<evidence type="ECO:0000256" key="7">
    <source>
        <dbReference type="ARBA" id="ARBA00022801"/>
    </source>
</evidence>
<organism evidence="20 21">
    <name type="scientific">Caldalkalibacillus horti</name>
    <dbReference type="NCBI Taxonomy" id="77523"/>
    <lineage>
        <taxon>Bacteria</taxon>
        <taxon>Bacillati</taxon>
        <taxon>Bacillota</taxon>
        <taxon>Bacilli</taxon>
        <taxon>Bacillales</taxon>
        <taxon>Bacillaceae</taxon>
        <taxon>Caldalkalibacillus</taxon>
    </lineage>
</organism>
<dbReference type="GO" id="GO:0016757">
    <property type="term" value="F:glycosyltransferase activity"/>
    <property type="evidence" value="ECO:0007669"/>
    <property type="project" value="UniProtKB-KW"/>
</dbReference>
<keyword evidence="4 20" id="KW-0328">Glycosyltransferase</keyword>
<keyword evidence="1" id="KW-1003">Cell membrane</keyword>
<evidence type="ECO:0000256" key="6">
    <source>
        <dbReference type="ARBA" id="ARBA00022692"/>
    </source>
</evidence>
<reference evidence="20 21" key="1">
    <citation type="submission" date="2023-07" db="EMBL/GenBank/DDBJ databases">
        <title>Genomic Encyclopedia of Type Strains, Phase IV (KMG-IV): sequencing the most valuable type-strain genomes for metagenomic binning, comparative biology and taxonomic classification.</title>
        <authorList>
            <person name="Goeker M."/>
        </authorList>
    </citation>
    <scope>NUCLEOTIDE SEQUENCE [LARGE SCALE GENOMIC DNA]</scope>
    <source>
        <strain evidence="20 21">DSM 12751</strain>
    </source>
</reference>
<dbReference type="InterPro" id="IPR013783">
    <property type="entry name" value="Ig-like_fold"/>
</dbReference>
<evidence type="ECO:0000256" key="8">
    <source>
        <dbReference type="ARBA" id="ARBA00022960"/>
    </source>
</evidence>
<dbReference type="NCBIfam" id="TIGR02074">
    <property type="entry name" value="PBP_1a_fam"/>
    <property type="match status" value="1"/>
</dbReference>
<dbReference type="InterPro" id="IPR050396">
    <property type="entry name" value="Glycosyltr_51/Transpeptidase"/>
</dbReference>
<gene>
    <name evidence="20" type="ORF">J2S11_002542</name>
</gene>
<evidence type="ECO:0000256" key="4">
    <source>
        <dbReference type="ARBA" id="ARBA00022676"/>
    </source>
</evidence>
<proteinExistence type="predicted"/>
<dbReference type="InterPro" id="IPR001264">
    <property type="entry name" value="Glyco_trans_51"/>
</dbReference>
<evidence type="ECO:0000256" key="13">
    <source>
        <dbReference type="ARBA" id="ARBA00023316"/>
    </source>
</evidence>
<dbReference type="Gene3D" id="3.40.710.10">
    <property type="entry name" value="DD-peptidase/beta-lactamase superfamily"/>
    <property type="match status" value="1"/>
</dbReference>
<feature type="compositionally biased region" description="Gly residues" evidence="16">
    <location>
        <begin position="783"/>
        <end position="796"/>
    </location>
</feature>
<keyword evidence="7" id="KW-0378">Hydrolase</keyword>
<feature type="compositionally biased region" description="Acidic residues" evidence="16">
    <location>
        <begin position="809"/>
        <end position="845"/>
    </location>
</feature>
<keyword evidence="11 17" id="KW-0472">Membrane</keyword>
<dbReference type="RefSeq" id="WP_307394986.1">
    <property type="nucleotide sequence ID" value="NZ_BAAADK010000047.1"/>
</dbReference>
<keyword evidence="12" id="KW-0511">Multifunctional enzyme</keyword>
<evidence type="ECO:0000256" key="9">
    <source>
        <dbReference type="ARBA" id="ARBA00022984"/>
    </source>
</evidence>
<comment type="caution">
    <text evidence="20">The sequence shown here is derived from an EMBL/GenBank/DDBJ whole genome shotgun (WGS) entry which is preliminary data.</text>
</comment>
<feature type="domain" description="Glycosyl transferase family 51" evidence="19">
    <location>
        <begin position="63"/>
        <end position="237"/>
    </location>
</feature>